<dbReference type="Gene3D" id="1.10.860.10">
    <property type="entry name" value="DNAb Helicase, Chain A"/>
    <property type="match status" value="1"/>
</dbReference>
<proteinExistence type="predicted"/>
<evidence type="ECO:0000256" key="1">
    <source>
        <dbReference type="ARBA" id="ARBA00022705"/>
    </source>
</evidence>
<keyword evidence="2" id="KW-0238">DNA-binding</keyword>
<organism evidence="5 6">
    <name type="scientific">Streptomyces afghaniensis 772</name>
    <dbReference type="NCBI Taxonomy" id="1283301"/>
    <lineage>
        <taxon>Bacteria</taxon>
        <taxon>Bacillati</taxon>
        <taxon>Actinomycetota</taxon>
        <taxon>Actinomycetes</taxon>
        <taxon>Kitasatosporales</taxon>
        <taxon>Streptomycetaceae</taxon>
        <taxon>Streptomyces</taxon>
    </lineage>
</organism>
<evidence type="ECO:0000313" key="6">
    <source>
        <dbReference type="Proteomes" id="UP000015001"/>
    </source>
</evidence>
<evidence type="ECO:0000259" key="4">
    <source>
        <dbReference type="Pfam" id="PF00772"/>
    </source>
</evidence>
<feature type="region of interest" description="Disordered" evidence="3">
    <location>
        <begin position="66"/>
        <end position="91"/>
    </location>
</feature>
<dbReference type="AlphaFoldDB" id="S4MVG7"/>
<dbReference type="GO" id="GO:0006260">
    <property type="term" value="P:DNA replication"/>
    <property type="evidence" value="ECO:0007669"/>
    <property type="project" value="UniProtKB-KW"/>
</dbReference>
<dbReference type="HOGENOM" id="CLU_2425522_0_0_11"/>
<dbReference type="GO" id="GO:0005524">
    <property type="term" value="F:ATP binding"/>
    <property type="evidence" value="ECO:0007669"/>
    <property type="project" value="InterPro"/>
</dbReference>
<keyword evidence="1" id="KW-0235">DNA replication</keyword>
<comment type="caution">
    <text evidence="5">The sequence shown here is derived from an EMBL/GenBank/DDBJ whole genome shotgun (WGS) entry which is preliminary data.</text>
</comment>
<evidence type="ECO:0000256" key="3">
    <source>
        <dbReference type="SAM" id="MobiDB-lite"/>
    </source>
</evidence>
<name>S4MVG7_9ACTN</name>
<sequence length="91" mass="9390">MPHAPEPDEDDLDAIAPPVFHVEQALLGALLLDPHRLSNVTGIAADSFSTAAHAALYAAISTLPLPPLPSTQRTPSGSTACSPRDANRLAG</sequence>
<dbReference type="InterPro" id="IPR036185">
    <property type="entry name" value="DNA_heli_DnaB-like_N_sf"/>
</dbReference>
<dbReference type="SUPFAM" id="SSF48024">
    <property type="entry name" value="N-terminal domain of DnaB helicase"/>
    <property type="match status" value="1"/>
</dbReference>
<keyword evidence="6" id="KW-1185">Reference proteome</keyword>
<feature type="domain" description="DNA helicase DnaB-like N-terminal" evidence="4">
    <location>
        <begin position="20"/>
        <end position="63"/>
    </location>
</feature>
<gene>
    <name evidence="5" type="ORF">STAFG_2181</name>
</gene>
<reference evidence="5 6" key="1">
    <citation type="submission" date="2013-02" db="EMBL/GenBank/DDBJ databases">
        <title>Draft Genome Sequence of Streptomyces afghaniensis, Which Produces Compounds of the Julimycin B-Complex.</title>
        <authorList>
            <person name="Gruening B.A."/>
            <person name="Praeg A."/>
            <person name="Erxleben A."/>
            <person name="Guenther S."/>
            <person name="Fiedler H.-P."/>
            <person name="Goodfellow M."/>
            <person name="Mueller M."/>
        </authorList>
    </citation>
    <scope>NUCLEOTIDE SEQUENCE [LARGE SCALE GENOMIC DNA]</scope>
    <source>
        <strain evidence="5 6">772</strain>
    </source>
</reference>
<dbReference type="PATRIC" id="fig|1283301.3.peg.2152"/>
<evidence type="ECO:0000313" key="5">
    <source>
        <dbReference type="EMBL" id="EPJ40811.1"/>
    </source>
</evidence>
<dbReference type="GO" id="GO:0003678">
    <property type="term" value="F:DNA helicase activity"/>
    <property type="evidence" value="ECO:0007669"/>
    <property type="project" value="InterPro"/>
</dbReference>
<dbReference type="InterPro" id="IPR016136">
    <property type="entry name" value="DNA_helicase_N/primase_C"/>
</dbReference>
<dbReference type="Proteomes" id="UP000015001">
    <property type="component" value="Unassembled WGS sequence"/>
</dbReference>
<dbReference type="InterPro" id="IPR007693">
    <property type="entry name" value="DNA_helicase_DnaB-like_N"/>
</dbReference>
<protein>
    <recommendedName>
        <fullName evidence="4">DNA helicase DnaB-like N-terminal domain-containing protein</fullName>
    </recommendedName>
</protein>
<dbReference type="EMBL" id="AOPY01001357">
    <property type="protein sequence ID" value="EPJ40811.1"/>
    <property type="molecule type" value="Genomic_DNA"/>
</dbReference>
<dbReference type="Pfam" id="PF00772">
    <property type="entry name" value="DnaB"/>
    <property type="match status" value="1"/>
</dbReference>
<evidence type="ECO:0000256" key="2">
    <source>
        <dbReference type="ARBA" id="ARBA00023125"/>
    </source>
</evidence>
<accession>S4MVG7</accession>
<dbReference type="GO" id="GO:0003677">
    <property type="term" value="F:DNA binding"/>
    <property type="evidence" value="ECO:0007669"/>
    <property type="project" value="UniProtKB-KW"/>
</dbReference>